<accession>A0A7C3EWE4</accession>
<keyword evidence="1" id="KW-0812">Transmembrane</keyword>
<name>A0A7C3EWE4_9CREN</name>
<gene>
    <name evidence="2" type="ORF">ENS19_03920</name>
</gene>
<feature type="transmembrane region" description="Helical" evidence="1">
    <location>
        <begin position="43"/>
        <end position="63"/>
    </location>
</feature>
<protein>
    <submittedName>
        <fullName evidence="2">Uncharacterized protein</fullName>
    </submittedName>
</protein>
<reference evidence="2" key="1">
    <citation type="journal article" date="2020" name="mSystems">
        <title>Genome- and Community-Level Interaction Insights into Carbon Utilization and Element Cycling Functions of Hydrothermarchaeota in Hydrothermal Sediment.</title>
        <authorList>
            <person name="Zhou Z."/>
            <person name="Liu Y."/>
            <person name="Xu W."/>
            <person name="Pan J."/>
            <person name="Luo Z.H."/>
            <person name="Li M."/>
        </authorList>
    </citation>
    <scope>NUCLEOTIDE SEQUENCE [LARGE SCALE GENOMIC DNA]</scope>
    <source>
        <strain evidence="2">SpSt-468</strain>
    </source>
</reference>
<keyword evidence="1" id="KW-1133">Transmembrane helix</keyword>
<dbReference type="EMBL" id="DSTX01000005">
    <property type="protein sequence ID" value="HFK20409.1"/>
    <property type="molecule type" value="Genomic_DNA"/>
</dbReference>
<feature type="transmembrane region" description="Helical" evidence="1">
    <location>
        <begin position="69"/>
        <end position="89"/>
    </location>
</feature>
<evidence type="ECO:0000256" key="1">
    <source>
        <dbReference type="SAM" id="Phobius"/>
    </source>
</evidence>
<keyword evidence="1" id="KW-0472">Membrane</keyword>
<evidence type="ECO:0000313" key="2">
    <source>
        <dbReference type="EMBL" id="HFK20409.1"/>
    </source>
</evidence>
<proteinExistence type="predicted"/>
<dbReference type="AlphaFoldDB" id="A0A7C3EWE4"/>
<sequence>MVSMEFGWLIDLVGMAFNGLRWAISQILELTLFKTNPTLVDNFASTISLLITLTAIYIMLIFVASAKKILGIILALGWGLLIVSLFLSAI</sequence>
<organism evidence="2">
    <name type="scientific">Candidatus Methanomethylicus mesodigestus</name>
    <dbReference type="NCBI Taxonomy" id="1867258"/>
    <lineage>
        <taxon>Archaea</taxon>
        <taxon>Thermoproteota</taxon>
        <taxon>Methanosuratincolia</taxon>
        <taxon>Candidatus Methanomethylicales</taxon>
        <taxon>Candidatus Methanomethylicaceae</taxon>
        <taxon>Candidatus Methanomethylicus</taxon>
    </lineage>
</organism>
<comment type="caution">
    <text evidence="2">The sequence shown here is derived from an EMBL/GenBank/DDBJ whole genome shotgun (WGS) entry which is preliminary data.</text>
</comment>